<feature type="domain" description="Mce/MlaD" evidence="1">
    <location>
        <begin position="33"/>
        <end position="108"/>
    </location>
</feature>
<dbReference type="Pfam" id="PF02470">
    <property type="entry name" value="MlaD"/>
    <property type="match status" value="1"/>
</dbReference>
<dbReference type="NCBIfam" id="TIGR00996">
    <property type="entry name" value="Mtu_fam_mce"/>
    <property type="match status" value="1"/>
</dbReference>
<evidence type="ECO:0000313" key="4">
    <source>
        <dbReference type="Proteomes" id="UP001216390"/>
    </source>
</evidence>
<evidence type="ECO:0000259" key="1">
    <source>
        <dbReference type="Pfam" id="PF02470"/>
    </source>
</evidence>
<accession>A0AAE9Y646</accession>
<dbReference type="PROSITE" id="PS51257">
    <property type="entry name" value="PROKAR_LIPOPROTEIN"/>
    <property type="match status" value="1"/>
</dbReference>
<dbReference type="Pfam" id="PF11887">
    <property type="entry name" value="Mce4_CUP1"/>
    <property type="match status" value="1"/>
</dbReference>
<dbReference type="Proteomes" id="UP001216390">
    <property type="component" value="Chromosome"/>
</dbReference>
<dbReference type="InterPro" id="IPR052336">
    <property type="entry name" value="MlaD_Phospholipid_Transporter"/>
</dbReference>
<dbReference type="GO" id="GO:0005576">
    <property type="term" value="C:extracellular region"/>
    <property type="evidence" value="ECO:0007669"/>
    <property type="project" value="TreeGrafter"/>
</dbReference>
<proteinExistence type="predicted"/>
<dbReference type="RefSeq" id="WP_272734538.1">
    <property type="nucleotide sequence ID" value="NZ_CP116942.1"/>
</dbReference>
<gene>
    <name evidence="3" type="ORF">PO878_10935</name>
</gene>
<dbReference type="InterPro" id="IPR003399">
    <property type="entry name" value="Mce/MlaD"/>
</dbReference>
<protein>
    <submittedName>
        <fullName evidence="3">MCE family protein</fullName>
    </submittedName>
</protein>
<dbReference type="InterPro" id="IPR005693">
    <property type="entry name" value="Mce"/>
</dbReference>
<dbReference type="InterPro" id="IPR024516">
    <property type="entry name" value="Mce_C"/>
</dbReference>
<organism evidence="3 4">
    <name type="scientific">Iamia majanohamensis</name>
    <dbReference type="NCBI Taxonomy" id="467976"/>
    <lineage>
        <taxon>Bacteria</taxon>
        <taxon>Bacillati</taxon>
        <taxon>Actinomycetota</taxon>
        <taxon>Acidimicrobiia</taxon>
        <taxon>Acidimicrobiales</taxon>
        <taxon>Iamiaceae</taxon>
        <taxon>Iamia</taxon>
    </lineage>
</organism>
<reference evidence="3" key="1">
    <citation type="submission" date="2023-01" db="EMBL/GenBank/DDBJ databases">
        <title>The diversity of Class Acidimicrobiia in South China Sea sediment environments and the proposal of Iamia marina sp. nov., a novel species of the genus Iamia.</title>
        <authorList>
            <person name="He Y."/>
            <person name="Tian X."/>
        </authorList>
    </citation>
    <scope>NUCLEOTIDE SEQUENCE</scope>
    <source>
        <strain evidence="3">DSM 19957</strain>
    </source>
</reference>
<dbReference type="PANTHER" id="PTHR33371:SF15">
    <property type="entry name" value="LIPOPROTEIN LPRN"/>
    <property type="match status" value="1"/>
</dbReference>
<keyword evidence="4" id="KW-1185">Reference proteome</keyword>
<name>A0AAE9Y646_9ACTN</name>
<evidence type="ECO:0000259" key="2">
    <source>
        <dbReference type="Pfam" id="PF11887"/>
    </source>
</evidence>
<feature type="domain" description="Mammalian cell entry C-terminal" evidence="2">
    <location>
        <begin position="115"/>
        <end position="284"/>
    </location>
</feature>
<dbReference type="AlphaFoldDB" id="A0AAE9Y646"/>
<dbReference type="PANTHER" id="PTHR33371">
    <property type="entry name" value="INTERMEMBRANE PHOSPHOLIPID TRANSPORT SYSTEM BINDING PROTEIN MLAD-RELATED"/>
    <property type="match status" value="1"/>
</dbReference>
<dbReference type="KEGG" id="ima:PO878_10935"/>
<sequence length="327" mass="34252">MRPPARALRPAVVVLVAVLAVVTGCARGDDPRIQVTATFPDVADLVEGAPVQMSDVRVGSVTSIRLADDGRRAQVRLAVDQDAAVPADVVARLRRTSALGEKLVELRPQGDDPEAPRLADGAVIARAVVVPDVEDLVASGTELFTSISASQLAVIIEESAASVEGRGEDLTLLLERLETVTGGYADRTATLTGLIDDIDRLASDLAPSAEANGEALSDLAETTRILDETSEEFLTTIRSLTRVAEEGEDLLATRYDEISLALEGLRSATGAVASEQAALGRVLQFLPGHNALGRAVDDDFAQIIGDVVLCGIPGGGEVDGDRLNDCE</sequence>
<evidence type="ECO:0000313" key="3">
    <source>
        <dbReference type="EMBL" id="WCO65013.1"/>
    </source>
</evidence>
<dbReference type="EMBL" id="CP116942">
    <property type="protein sequence ID" value="WCO65013.1"/>
    <property type="molecule type" value="Genomic_DNA"/>
</dbReference>